<reference evidence="4 5" key="1">
    <citation type="submission" date="2019-12" db="EMBL/GenBank/DDBJ databases">
        <title>Chromosome-level assembly of the Caenorhabditis remanei genome.</title>
        <authorList>
            <person name="Teterina A.A."/>
            <person name="Willis J.H."/>
            <person name="Phillips P.C."/>
        </authorList>
    </citation>
    <scope>NUCLEOTIDE SEQUENCE [LARGE SCALE GENOMIC DNA]</scope>
    <source>
        <strain evidence="4 5">PX506</strain>
        <tissue evidence="4">Whole organism</tissue>
    </source>
</reference>
<sequence>MSWSDLSTKLKQNVVGRLDLMSRHALRCTCRLNRFIVNDMDFFVPRVRVSVKDSAILIMIHTGIEKFLRIEMWIGPHRKTIIRKSQNSYDARESIEKVLPLIPRIYAARILCSLLSHKKLLIGTMEWEIDRGLDVENTKFSRKSEVFRANKLATTDRSTSVGYVLKDMFVLSDLKKVEQISVSLSRNSLTPLFSADTFANVGGVVFSTENNTYKYIHWLLEKFACLCFISYAGIGVLRFAKFDDVAREIWDGVNEPVSMITDKLKMKMESAKSVNGDLTLFHMRSSCGYWIYMVLDSRRKDFDAYNILNNSCGLGWLCKRCADPFEYDYHQNLGRRCVWEPEWNNIASSALKRTSPEWKRMIERVTKRYAINESKKKWKSSGDVTRIQKMWGFKEGSKKMLDDNYKKLDEDKQLSESDESDPEKSYFLNDYRIDALITLKKRRQGFRTRKSDEGKKDSEDLATPEGKQDSEDSKDLATPDSDEFTTEYQFQELAICITSFAFLSCAFYAFLLKFT</sequence>
<dbReference type="EMBL" id="WUAV01000005">
    <property type="protein sequence ID" value="KAF1755155.1"/>
    <property type="molecule type" value="Genomic_DNA"/>
</dbReference>
<dbReference type="PANTHER" id="PTHR35366:SF3">
    <property type="entry name" value="CW-TYPE DOMAIN-CONTAINING PROTEIN"/>
    <property type="match status" value="1"/>
</dbReference>
<evidence type="ECO:0000256" key="1">
    <source>
        <dbReference type="SAM" id="MobiDB-lite"/>
    </source>
</evidence>
<feature type="compositionally biased region" description="Basic and acidic residues" evidence="1">
    <location>
        <begin position="466"/>
        <end position="477"/>
    </location>
</feature>
<feature type="region of interest" description="Disordered" evidence="1">
    <location>
        <begin position="448"/>
        <end position="479"/>
    </location>
</feature>
<accession>A0A6A5GKU7</accession>
<feature type="domain" description="F-box" evidence="3">
    <location>
        <begin position="3"/>
        <end position="43"/>
    </location>
</feature>
<name>A0A6A5GKU7_CAERE</name>
<dbReference type="KEGG" id="crq:GCK72_021724"/>
<dbReference type="AlphaFoldDB" id="A0A6A5GKU7"/>
<dbReference type="InterPro" id="IPR001810">
    <property type="entry name" value="F-box_dom"/>
</dbReference>
<feature type="compositionally biased region" description="Basic and acidic residues" evidence="1">
    <location>
        <begin position="449"/>
        <end position="459"/>
    </location>
</feature>
<protein>
    <recommendedName>
        <fullName evidence="3">F-box domain-containing protein</fullName>
    </recommendedName>
</protein>
<comment type="caution">
    <text evidence="4">The sequence shown here is derived from an EMBL/GenBank/DDBJ whole genome shotgun (WGS) entry which is preliminary data.</text>
</comment>
<evidence type="ECO:0000313" key="4">
    <source>
        <dbReference type="EMBL" id="KAF1755155.1"/>
    </source>
</evidence>
<dbReference type="RefSeq" id="XP_053583369.1">
    <property type="nucleotide sequence ID" value="XM_053734456.1"/>
</dbReference>
<evidence type="ECO:0000256" key="2">
    <source>
        <dbReference type="SAM" id="Phobius"/>
    </source>
</evidence>
<organism evidence="4 5">
    <name type="scientific">Caenorhabditis remanei</name>
    <name type="common">Caenorhabditis vulgaris</name>
    <dbReference type="NCBI Taxonomy" id="31234"/>
    <lineage>
        <taxon>Eukaryota</taxon>
        <taxon>Metazoa</taxon>
        <taxon>Ecdysozoa</taxon>
        <taxon>Nematoda</taxon>
        <taxon>Chromadorea</taxon>
        <taxon>Rhabditida</taxon>
        <taxon>Rhabditina</taxon>
        <taxon>Rhabditomorpha</taxon>
        <taxon>Rhabditoidea</taxon>
        <taxon>Rhabditidae</taxon>
        <taxon>Peloderinae</taxon>
        <taxon>Caenorhabditis</taxon>
    </lineage>
</organism>
<dbReference type="CTD" id="9807916"/>
<evidence type="ECO:0000259" key="3">
    <source>
        <dbReference type="Pfam" id="PF00646"/>
    </source>
</evidence>
<dbReference type="Pfam" id="PF00646">
    <property type="entry name" value="F-box"/>
    <property type="match status" value="1"/>
</dbReference>
<evidence type="ECO:0000313" key="5">
    <source>
        <dbReference type="Proteomes" id="UP000483820"/>
    </source>
</evidence>
<feature type="transmembrane region" description="Helical" evidence="2">
    <location>
        <begin position="490"/>
        <end position="511"/>
    </location>
</feature>
<dbReference type="GeneID" id="9807916"/>
<keyword evidence="2" id="KW-0472">Membrane</keyword>
<gene>
    <name evidence="4" type="ORF">GCK72_021724</name>
</gene>
<dbReference type="PANTHER" id="PTHR35366">
    <property type="entry name" value="PROTEIN CBG18620"/>
    <property type="match status" value="1"/>
</dbReference>
<keyword evidence="2" id="KW-1133">Transmembrane helix</keyword>
<dbReference type="Proteomes" id="UP000483820">
    <property type="component" value="Chromosome V"/>
</dbReference>
<proteinExistence type="predicted"/>
<keyword evidence="2" id="KW-0812">Transmembrane</keyword>